<dbReference type="KEGG" id="kne:92183045"/>
<evidence type="ECO:0000256" key="1">
    <source>
        <dbReference type="SAM" id="MobiDB-lite"/>
    </source>
</evidence>
<organism evidence="2 3">
    <name type="scientific">Kwoniella newhampshirensis</name>
    <dbReference type="NCBI Taxonomy" id="1651941"/>
    <lineage>
        <taxon>Eukaryota</taxon>
        <taxon>Fungi</taxon>
        <taxon>Dikarya</taxon>
        <taxon>Basidiomycota</taxon>
        <taxon>Agaricomycotina</taxon>
        <taxon>Tremellomycetes</taxon>
        <taxon>Tremellales</taxon>
        <taxon>Cryptococcaceae</taxon>
        <taxon>Kwoniella</taxon>
    </lineage>
</organism>
<name>A0AAW0YUS1_9TREE</name>
<sequence length="244" mass="27166">MIRPTLTTQEIAIDLFTFLQEAPHTSSVYSPPIDTPSEPPQRPSPTRQWSGDTFAWWLEVDAVPDLILPNFDFELERESDGSTTCSPISNLSVLLAEEDGAPGETQSISLKAFLKEEADEDEDGAEGHHGPVAGFRDFVWGCGDIYGQSDHRQMCISPISSCRDLYSDHNTHSATMPYISTDRRISTSGTTPEKQEKMQRGEEGVILTFEAFLAEFPGSLSPRRTRSLGGAWKRAREVMKRVKV</sequence>
<keyword evidence="3" id="KW-1185">Reference proteome</keyword>
<protein>
    <submittedName>
        <fullName evidence="2">Uncharacterized protein</fullName>
    </submittedName>
</protein>
<feature type="region of interest" description="Disordered" evidence="1">
    <location>
        <begin position="26"/>
        <end position="48"/>
    </location>
</feature>
<feature type="compositionally biased region" description="Pro residues" evidence="1">
    <location>
        <begin position="33"/>
        <end position="43"/>
    </location>
</feature>
<evidence type="ECO:0000313" key="2">
    <source>
        <dbReference type="EMBL" id="KAK8846700.1"/>
    </source>
</evidence>
<dbReference type="AlphaFoldDB" id="A0AAW0YUS1"/>
<dbReference type="EMBL" id="JBCAWK010000011">
    <property type="protein sequence ID" value="KAK8846700.1"/>
    <property type="molecule type" value="Genomic_DNA"/>
</dbReference>
<dbReference type="RefSeq" id="XP_066800650.1">
    <property type="nucleotide sequence ID" value="XM_066948877.1"/>
</dbReference>
<comment type="caution">
    <text evidence="2">The sequence shown here is derived from an EMBL/GenBank/DDBJ whole genome shotgun (WGS) entry which is preliminary data.</text>
</comment>
<gene>
    <name evidence="2" type="ORF">IAR55_005787</name>
</gene>
<accession>A0AAW0YUS1</accession>
<proteinExistence type="predicted"/>
<dbReference type="GeneID" id="92183045"/>
<reference evidence="2 3" key="1">
    <citation type="journal article" date="2024" name="bioRxiv">
        <title>Comparative genomics of Cryptococcus and Kwoniella reveals pathogenesis evolution and contrasting karyotype dynamics via intercentromeric recombination or chromosome fusion.</title>
        <authorList>
            <person name="Coelho M.A."/>
            <person name="David-Palma M."/>
            <person name="Shea T."/>
            <person name="Bowers K."/>
            <person name="McGinley-Smith S."/>
            <person name="Mohammad A.W."/>
            <person name="Gnirke A."/>
            <person name="Yurkov A.M."/>
            <person name="Nowrousian M."/>
            <person name="Sun S."/>
            <person name="Cuomo C.A."/>
            <person name="Heitman J."/>
        </authorList>
    </citation>
    <scope>NUCLEOTIDE SEQUENCE [LARGE SCALE GENOMIC DNA]</scope>
    <source>
        <strain evidence="2 3">CBS 13917</strain>
    </source>
</reference>
<dbReference type="Proteomes" id="UP001388673">
    <property type="component" value="Unassembled WGS sequence"/>
</dbReference>
<evidence type="ECO:0000313" key="3">
    <source>
        <dbReference type="Proteomes" id="UP001388673"/>
    </source>
</evidence>